<evidence type="ECO:0000313" key="3">
    <source>
        <dbReference type="Proteomes" id="UP001208186"/>
    </source>
</evidence>
<keyword evidence="3" id="KW-1185">Reference proteome</keyword>
<name>A0AAE3ICQ7_9EURY</name>
<dbReference type="EMBL" id="JAOPKC010000004">
    <property type="protein sequence ID" value="MCU4717623.1"/>
    <property type="molecule type" value="Genomic_DNA"/>
</dbReference>
<dbReference type="Proteomes" id="UP001209746">
    <property type="component" value="Unassembled WGS sequence"/>
</dbReference>
<dbReference type="Pfam" id="PF24367">
    <property type="entry name" value="DUF7523"/>
    <property type="match status" value="1"/>
</dbReference>
<dbReference type="AlphaFoldDB" id="A0AAE3ICQ7"/>
<accession>A0AAE3ICQ7</accession>
<evidence type="ECO:0000313" key="4">
    <source>
        <dbReference type="Proteomes" id="UP001209746"/>
    </source>
</evidence>
<organism evidence="2 4">
    <name type="scientific">Halapricum hydrolyticum</name>
    <dbReference type="NCBI Taxonomy" id="2979991"/>
    <lineage>
        <taxon>Archaea</taxon>
        <taxon>Methanobacteriati</taxon>
        <taxon>Methanobacteriota</taxon>
        <taxon>Stenosarchaea group</taxon>
        <taxon>Halobacteria</taxon>
        <taxon>Halobacteriales</taxon>
        <taxon>Haloarculaceae</taxon>
        <taxon>Halapricum</taxon>
    </lineage>
</organism>
<reference evidence="2" key="1">
    <citation type="submission" date="2023-02" db="EMBL/GenBank/DDBJ databases">
        <title>Enrichment on poylsaccharides allowed isolation of novel metabolic and taxonomic groups of Haloarchaea.</title>
        <authorList>
            <person name="Sorokin D.Y."/>
            <person name="Elcheninov A.G."/>
            <person name="Khizhniak T.V."/>
            <person name="Kolganova T.V."/>
            <person name="Kublanov I.V."/>
        </authorList>
    </citation>
    <scope>NUCLEOTIDE SEQUENCE</scope>
    <source>
        <strain evidence="1 3">HArc-curdl5-1</strain>
        <strain evidence="2">HArc-curdl7</strain>
    </source>
</reference>
<dbReference type="InterPro" id="IPR055945">
    <property type="entry name" value="DUF7523"/>
</dbReference>
<dbReference type="Proteomes" id="UP001208186">
    <property type="component" value="Unassembled WGS sequence"/>
</dbReference>
<evidence type="ECO:0000313" key="2">
    <source>
        <dbReference type="EMBL" id="MCU4726848.1"/>
    </source>
</evidence>
<sequence>MSLAADTRQAVRDHPFVYEGLRAGIVNYSAAARFLDVGETEAVAAALRRYAEELPEREDAACELRVTMYSGVGPVEDGEDPLLVVGETALAADGGDATAVVATGDAGPDLLRTVLGQCAASEIPVEAAAVSADALVLVVGRRDGPDVVRLLERHVET</sequence>
<evidence type="ECO:0000313" key="1">
    <source>
        <dbReference type="EMBL" id="MCU4717623.1"/>
    </source>
</evidence>
<proteinExistence type="predicted"/>
<comment type="caution">
    <text evidence="2">The sequence shown here is derived from an EMBL/GenBank/DDBJ whole genome shotgun (WGS) entry which is preliminary data.</text>
</comment>
<protein>
    <submittedName>
        <fullName evidence="2">Uncharacterized protein</fullName>
    </submittedName>
</protein>
<gene>
    <name evidence="2" type="ORF">OB914_07690</name>
    <name evidence="1" type="ORF">OB916_06035</name>
</gene>
<dbReference type="EMBL" id="JAOPKD010000005">
    <property type="protein sequence ID" value="MCU4726848.1"/>
    <property type="molecule type" value="Genomic_DNA"/>
</dbReference>
<dbReference type="RefSeq" id="WP_315908387.1">
    <property type="nucleotide sequence ID" value="NZ_JAOPKC010000004.1"/>
</dbReference>